<protein>
    <submittedName>
        <fullName evidence="1">Uncharacterized protein</fullName>
    </submittedName>
</protein>
<dbReference type="Proteomes" id="UP000244334">
    <property type="component" value="Unassembled WGS sequence"/>
</dbReference>
<name>A0A328TKX6_9GAMM</name>
<dbReference type="AlphaFoldDB" id="A0A328TKX6"/>
<evidence type="ECO:0000313" key="2">
    <source>
        <dbReference type="Proteomes" id="UP000244334"/>
    </source>
</evidence>
<keyword evidence="2" id="KW-1185">Reference proteome</keyword>
<gene>
    <name evidence="1" type="ORF">ACZ87_02437</name>
</gene>
<sequence>MTSQWPIKRYATGYKKASLMSSPIRYELAIGTSENANHSPI</sequence>
<reference evidence="1" key="1">
    <citation type="submission" date="2018-04" db="EMBL/GenBank/DDBJ databases">
        <title>Genomes of the Obligate Erwinia dacicola and Facultative Enterobacter sp. OLF Endosymbionts of the Olive Fruit fly, Bactrocera oleae.</title>
        <authorList>
            <person name="Estes A.M."/>
            <person name="Hearn D.J."/>
            <person name="Agarwal S."/>
            <person name="Pierson E.A."/>
            <person name="Dunning-Hotopp J.C."/>
        </authorList>
    </citation>
    <scope>NUCLEOTIDE SEQUENCE [LARGE SCALE GENOMIC DNA]</scope>
    <source>
        <strain evidence="1">Oroville</strain>
    </source>
</reference>
<comment type="caution">
    <text evidence="1">The sequence shown here is derived from an EMBL/GenBank/DDBJ whole genome shotgun (WGS) entry which is preliminary data.</text>
</comment>
<dbReference type="EMBL" id="LJAM02000269">
    <property type="protein sequence ID" value="RAP70760.1"/>
    <property type="molecule type" value="Genomic_DNA"/>
</dbReference>
<proteinExistence type="predicted"/>
<evidence type="ECO:0000313" key="1">
    <source>
        <dbReference type="EMBL" id="RAP70760.1"/>
    </source>
</evidence>
<accession>A0A328TKX6</accession>
<organism evidence="1 2">
    <name type="scientific">Candidatus Erwinia dacicola</name>
    <dbReference type="NCBI Taxonomy" id="252393"/>
    <lineage>
        <taxon>Bacteria</taxon>
        <taxon>Pseudomonadati</taxon>
        <taxon>Pseudomonadota</taxon>
        <taxon>Gammaproteobacteria</taxon>
        <taxon>Enterobacterales</taxon>
        <taxon>Erwiniaceae</taxon>
        <taxon>Erwinia</taxon>
    </lineage>
</organism>